<evidence type="ECO:0000256" key="1">
    <source>
        <dbReference type="SAM" id="SignalP"/>
    </source>
</evidence>
<dbReference type="EMBL" id="CP003620">
    <property type="protein sequence ID" value="AFZ14212.1"/>
    <property type="molecule type" value="Genomic_DNA"/>
</dbReference>
<evidence type="ECO:0000259" key="2">
    <source>
        <dbReference type="Pfam" id="PF08239"/>
    </source>
</evidence>
<dbReference type="eggNOG" id="COG4991">
    <property type="taxonomic scope" value="Bacteria"/>
</dbReference>
<protein>
    <submittedName>
        <fullName evidence="3">SH3 type 3 domain protein</fullName>
    </submittedName>
</protein>
<gene>
    <name evidence="3" type="ORF">Cri9333_3384</name>
</gene>
<accession>K9W388</accession>
<dbReference type="Pfam" id="PF08239">
    <property type="entry name" value="SH3_3"/>
    <property type="match status" value="1"/>
</dbReference>
<dbReference type="HOGENOM" id="CLU_1924079_0_0_3"/>
<feature type="signal peptide" evidence="1">
    <location>
        <begin position="1"/>
        <end position="20"/>
    </location>
</feature>
<evidence type="ECO:0000313" key="4">
    <source>
        <dbReference type="Proteomes" id="UP000010472"/>
    </source>
</evidence>
<proteinExistence type="predicted"/>
<dbReference type="STRING" id="1173022.Cri9333_3384"/>
<dbReference type="InterPro" id="IPR003646">
    <property type="entry name" value="SH3-like_bac-type"/>
</dbReference>
<evidence type="ECO:0000313" key="3">
    <source>
        <dbReference type="EMBL" id="AFZ14212.1"/>
    </source>
</evidence>
<dbReference type="AlphaFoldDB" id="K9W388"/>
<dbReference type="Proteomes" id="UP000010472">
    <property type="component" value="Chromosome"/>
</dbReference>
<dbReference type="RefSeq" id="WP_015204318.1">
    <property type="nucleotide sequence ID" value="NC_019753.1"/>
</dbReference>
<dbReference type="PATRIC" id="fig|1173022.3.peg.3656"/>
<feature type="domain" description="SH3b" evidence="2">
    <location>
        <begin position="56"/>
        <end position="118"/>
    </location>
</feature>
<feature type="chain" id="PRO_5003937306" evidence="1">
    <location>
        <begin position="21"/>
        <end position="131"/>
    </location>
</feature>
<dbReference type="OrthoDB" id="465093at2"/>
<reference evidence="3 4" key="1">
    <citation type="submission" date="2012-06" db="EMBL/GenBank/DDBJ databases">
        <title>Finished chromosome of genome of Crinalium epipsammum PCC 9333.</title>
        <authorList>
            <consortium name="US DOE Joint Genome Institute"/>
            <person name="Gugger M."/>
            <person name="Coursin T."/>
            <person name="Rippka R."/>
            <person name="Tandeau De Marsac N."/>
            <person name="Huntemann M."/>
            <person name="Wei C.-L."/>
            <person name="Han J."/>
            <person name="Detter J.C."/>
            <person name="Han C."/>
            <person name="Tapia R."/>
            <person name="Davenport K."/>
            <person name="Daligault H."/>
            <person name="Erkkila T."/>
            <person name="Gu W."/>
            <person name="Munk A.C.C."/>
            <person name="Teshima H."/>
            <person name="Xu Y."/>
            <person name="Chain P."/>
            <person name="Chen A."/>
            <person name="Krypides N."/>
            <person name="Mavromatis K."/>
            <person name="Markowitz V."/>
            <person name="Szeto E."/>
            <person name="Ivanova N."/>
            <person name="Mikhailova N."/>
            <person name="Ovchinnikova G."/>
            <person name="Pagani I."/>
            <person name="Pati A."/>
            <person name="Goodwin L."/>
            <person name="Peters L."/>
            <person name="Pitluck S."/>
            <person name="Woyke T."/>
            <person name="Kerfeld C."/>
        </authorList>
    </citation>
    <scope>NUCLEOTIDE SEQUENCE [LARGE SCALE GENOMIC DNA]</scope>
    <source>
        <strain evidence="3 4">PCC 9333</strain>
    </source>
</reference>
<organism evidence="3 4">
    <name type="scientific">Crinalium epipsammum PCC 9333</name>
    <dbReference type="NCBI Taxonomy" id="1173022"/>
    <lineage>
        <taxon>Bacteria</taxon>
        <taxon>Bacillati</taxon>
        <taxon>Cyanobacteriota</taxon>
        <taxon>Cyanophyceae</taxon>
        <taxon>Gomontiellales</taxon>
        <taxon>Gomontiellaceae</taxon>
        <taxon>Crinalium</taxon>
    </lineage>
</organism>
<dbReference type="KEGG" id="cep:Cri9333_3384"/>
<keyword evidence="4" id="KW-1185">Reference proteome</keyword>
<name>K9W388_9CYAN</name>
<sequence>MIYFKQNIATLALISVSLTASQLILQPITKAEKVNFSTSTLLVANKGICSFITANNVNIRSQPGTQFKVVANLKMGDGVIAVLRKGNWVQISGKITSKPGVVPEVVKPIKGWVLNTYINACSGEHFDQWRI</sequence>
<keyword evidence="1" id="KW-0732">Signal</keyword>
<dbReference type="Gene3D" id="2.30.30.40">
    <property type="entry name" value="SH3 Domains"/>
    <property type="match status" value="1"/>
</dbReference>